<keyword evidence="4" id="KW-0677">Repeat</keyword>
<dbReference type="NCBIfam" id="TIGR03594">
    <property type="entry name" value="GTPase_EngA"/>
    <property type="match status" value="1"/>
</dbReference>
<organism evidence="11">
    <name type="scientific">Auxenochlorella protothecoides</name>
    <name type="common">Green microalga</name>
    <name type="synonym">Chlorella protothecoides</name>
    <dbReference type="NCBI Taxonomy" id="3075"/>
    <lineage>
        <taxon>Eukaryota</taxon>
        <taxon>Viridiplantae</taxon>
        <taxon>Chlorophyta</taxon>
        <taxon>core chlorophytes</taxon>
        <taxon>Trebouxiophyceae</taxon>
        <taxon>Chlorellales</taxon>
        <taxon>Chlorellaceae</taxon>
        <taxon>Auxenochlorella</taxon>
    </lineage>
</organism>
<dbReference type="EMBL" id="GDKF01010294">
    <property type="protein sequence ID" value="JAT68328.1"/>
    <property type="molecule type" value="Transcribed_RNA"/>
</dbReference>
<keyword evidence="3" id="KW-0690">Ribosome biogenesis</keyword>
<reference evidence="11" key="1">
    <citation type="submission" date="2015-08" db="EMBL/GenBank/DDBJ databases">
        <authorList>
            <person name="Babu N.S."/>
            <person name="Beckwith C.J."/>
            <person name="Beseler K.G."/>
            <person name="Brison A."/>
            <person name="Carone J.V."/>
            <person name="Caskin T.P."/>
            <person name="Diamond M."/>
            <person name="Durham M.E."/>
            <person name="Foxe J.M."/>
            <person name="Go M."/>
            <person name="Henderson B.A."/>
            <person name="Jones I.B."/>
            <person name="McGettigan J.A."/>
            <person name="Micheletti S.J."/>
            <person name="Nasrallah M.E."/>
            <person name="Ortiz D."/>
            <person name="Piller C.R."/>
            <person name="Privatt S.R."/>
            <person name="Schneider S.L."/>
            <person name="Sharp S."/>
            <person name="Smith T.C."/>
            <person name="Stanton J.D."/>
            <person name="Ullery H.E."/>
            <person name="Wilson R.J."/>
            <person name="Serrano M.G."/>
            <person name="Buck G."/>
            <person name="Lee V."/>
            <person name="Wang Y."/>
            <person name="Carvalho R."/>
            <person name="Voegtly L."/>
            <person name="Shi R."/>
            <person name="Duckworth R."/>
            <person name="Johnson A."/>
            <person name="Loviza R."/>
            <person name="Walstead R."/>
            <person name="Shah Z."/>
            <person name="Kiflezghi M."/>
            <person name="Wade K."/>
            <person name="Ball S.L."/>
            <person name="Bradley K.W."/>
            <person name="Asai D.J."/>
            <person name="Bowman C.A."/>
            <person name="Russell D.A."/>
            <person name="Pope W.H."/>
            <person name="Jacobs-Sera D."/>
            <person name="Hendrix R.W."/>
            <person name="Hatfull G.F."/>
        </authorList>
    </citation>
    <scope>NUCLEOTIDE SEQUENCE</scope>
</reference>
<evidence type="ECO:0000313" key="11">
    <source>
        <dbReference type="EMBL" id="JAT75486.1"/>
    </source>
</evidence>
<dbReference type="NCBIfam" id="TIGR00231">
    <property type="entry name" value="small_GTP"/>
    <property type="match status" value="1"/>
</dbReference>
<dbReference type="Gene3D" id="3.40.50.300">
    <property type="entry name" value="P-loop containing nucleotide triphosphate hydrolases"/>
    <property type="match status" value="2"/>
</dbReference>
<dbReference type="Pfam" id="PF14714">
    <property type="entry name" value="KH_dom-like"/>
    <property type="match status" value="1"/>
</dbReference>
<evidence type="ECO:0000256" key="1">
    <source>
        <dbReference type="ARBA" id="ARBA00008279"/>
    </source>
</evidence>
<evidence type="ECO:0000256" key="3">
    <source>
        <dbReference type="ARBA" id="ARBA00022517"/>
    </source>
</evidence>
<dbReference type="HAMAP" id="MF_00195">
    <property type="entry name" value="GTPase_Der"/>
    <property type="match status" value="1"/>
</dbReference>
<dbReference type="FunFam" id="3.40.50.300:FF:001185">
    <property type="entry name" value="GTPase Der"/>
    <property type="match status" value="1"/>
</dbReference>
<evidence type="ECO:0000259" key="9">
    <source>
        <dbReference type="PROSITE" id="PS51712"/>
    </source>
</evidence>
<feature type="domain" description="EngA-type G" evidence="9">
    <location>
        <begin position="425"/>
        <end position="605"/>
    </location>
</feature>
<dbReference type="CDD" id="cd01894">
    <property type="entry name" value="EngA1"/>
    <property type="match status" value="1"/>
</dbReference>
<keyword evidence="6" id="KW-0342">GTP-binding</keyword>
<dbReference type="InterPro" id="IPR032859">
    <property type="entry name" value="KH_dom-like"/>
</dbReference>
<protein>
    <recommendedName>
        <fullName evidence="2">GTPase Der</fullName>
    </recommendedName>
    <alternativeName>
        <fullName evidence="7">GTP-binding protein EngA</fullName>
    </alternativeName>
</protein>
<dbReference type="InterPro" id="IPR027417">
    <property type="entry name" value="P-loop_NTPase"/>
</dbReference>
<dbReference type="InterPro" id="IPR016484">
    <property type="entry name" value="GTPase_Der"/>
</dbReference>
<evidence type="ECO:0000313" key="10">
    <source>
        <dbReference type="EMBL" id="JAT68328.1"/>
    </source>
</evidence>
<gene>
    <name evidence="10" type="ORF">g.26924</name>
    <name evidence="11" type="ORF">g.26926</name>
</gene>
<dbReference type="Gene3D" id="3.30.300.20">
    <property type="match status" value="1"/>
</dbReference>
<feature type="compositionally biased region" description="Acidic residues" evidence="8">
    <location>
        <begin position="134"/>
        <end position="143"/>
    </location>
</feature>
<dbReference type="InterPro" id="IPR006073">
    <property type="entry name" value="GTP-bd"/>
</dbReference>
<comment type="similarity">
    <text evidence="1">Belongs to the TRAFAC class TrmE-Era-EngA-EngB-Septin-like GTPase superfamily. EngA (Der) GTPase family.</text>
</comment>
<dbReference type="PRINTS" id="PR00326">
    <property type="entry name" value="GTP1OBG"/>
</dbReference>
<keyword evidence="5" id="KW-0547">Nucleotide-binding</keyword>
<dbReference type="GO" id="GO:0005525">
    <property type="term" value="F:GTP binding"/>
    <property type="evidence" value="ECO:0007669"/>
    <property type="project" value="UniProtKB-KW"/>
</dbReference>
<evidence type="ECO:0000256" key="2">
    <source>
        <dbReference type="ARBA" id="ARBA00020953"/>
    </source>
</evidence>
<dbReference type="InterPro" id="IPR005225">
    <property type="entry name" value="Small_GTP-bd"/>
</dbReference>
<proteinExistence type="inferred from homology"/>
<evidence type="ECO:0000256" key="4">
    <source>
        <dbReference type="ARBA" id="ARBA00022737"/>
    </source>
</evidence>
<evidence type="ECO:0000256" key="8">
    <source>
        <dbReference type="SAM" id="MobiDB-lite"/>
    </source>
</evidence>
<dbReference type="InterPro" id="IPR031166">
    <property type="entry name" value="G_ENGA"/>
</dbReference>
<dbReference type="CDD" id="cd01895">
    <property type="entry name" value="EngA2"/>
    <property type="match status" value="1"/>
</dbReference>
<evidence type="ECO:0000256" key="6">
    <source>
        <dbReference type="ARBA" id="ARBA00023134"/>
    </source>
</evidence>
<dbReference type="GO" id="GO:0042254">
    <property type="term" value="P:ribosome biogenesis"/>
    <property type="evidence" value="ECO:0007669"/>
    <property type="project" value="UniProtKB-KW"/>
</dbReference>
<dbReference type="GO" id="GO:0009507">
    <property type="term" value="C:chloroplast"/>
    <property type="evidence" value="ECO:0007669"/>
    <property type="project" value="TreeGrafter"/>
</dbReference>
<feature type="region of interest" description="Disordered" evidence="8">
    <location>
        <begin position="162"/>
        <end position="201"/>
    </location>
</feature>
<name>A0A1D2A8D1_AUXPR</name>
<sequence>MLVVDCPTCCSWKLSAWPRTSKTSTTVRHLRPQPQLCSSSMAVTRACSSPHRPVLQQHVVHKHLSSGMPLPPRCPLSRSGAAKARVAPSRSRALAPDNSEGEAQSPLPADVARLSRLAQALSSHAFDSLLLDEEEMETEESQGGDDAGSWDDGAMLVEHGAEPGDLSVLDPDAPAPSTAPVYKSRRAARRRASEAREAALGAGSRSGAALPRVAIVGRPNVGKSALFNRLAGSDLAIVHDAPGVTRDRLYCPANWGGRDFLLADTGGLMADAAALLAPEHLAAAARSISAPGLPAAIERQAAAAVAEAAAVVLCVDGQEGPTAGDEEIVAWLRRTFNRLPVLLAVNKCEAPGSGDLQAAQFWGLGLEPIPVSAISGTGTGDLLDALVRRLREGEDEDEDEEAGEAAAAVGGAAASAAPGTPAAPVAVAIIGRPNVGKSSILNALIGQDRSIVSDMAGTTRDAVDTEFTAPDGTRYTLIDTAGVRRRTAVAASPDGAETLSVNRALRAVRRADVAVLVLDATEGIAQQDFRLAEYVAAEGRACVIVVNKWDAVAGKGAASLAEFETNVRAELRPVEWANIVFCSATTGLRIPRILDAVRAACAEHRRRVPTATLNMVVRDAVAWRAPPALSKNKQARVYYATQTAVAPPTFVLFTNVNEKFPEDYKRYIQRQLREHIGFPGSPLRVYWRGKTPRGEEGPRKGRK</sequence>
<dbReference type="EMBL" id="GDKF01003136">
    <property type="protein sequence ID" value="JAT75486.1"/>
    <property type="molecule type" value="Transcribed_RNA"/>
</dbReference>
<dbReference type="PANTHER" id="PTHR43834:SF2">
    <property type="entry name" value="GTPASE DER"/>
    <property type="match status" value="1"/>
</dbReference>
<feature type="region of interest" description="Disordered" evidence="8">
    <location>
        <begin position="134"/>
        <end position="153"/>
    </location>
</feature>
<feature type="region of interest" description="Disordered" evidence="8">
    <location>
        <begin position="64"/>
        <end position="106"/>
    </location>
</feature>
<dbReference type="FunFam" id="3.30.300.20:FF:000004">
    <property type="entry name" value="GTPase Der"/>
    <property type="match status" value="1"/>
</dbReference>
<dbReference type="PANTHER" id="PTHR43834">
    <property type="entry name" value="GTPASE DER"/>
    <property type="match status" value="1"/>
</dbReference>
<evidence type="ECO:0000256" key="7">
    <source>
        <dbReference type="ARBA" id="ARBA00032345"/>
    </source>
</evidence>
<dbReference type="InterPro" id="IPR015946">
    <property type="entry name" value="KH_dom-like_a/b"/>
</dbReference>
<dbReference type="FunFam" id="3.40.50.300:FF:000040">
    <property type="entry name" value="GTPase Der"/>
    <property type="match status" value="1"/>
</dbReference>
<dbReference type="PROSITE" id="PS51712">
    <property type="entry name" value="G_ENGA"/>
    <property type="match status" value="1"/>
</dbReference>
<evidence type="ECO:0000256" key="5">
    <source>
        <dbReference type="ARBA" id="ARBA00022741"/>
    </source>
</evidence>
<dbReference type="Pfam" id="PF01926">
    <property type="entry name" value="MMR_HSR1"/>
    <property type="match status" value="2"/>
</dbReference>
<dbReference type="SUPFAM" id="SSF52540">
    <property type="entry name" value="P-loop containing nucleoside triphosphate hydrolases"/>
    <property type="match status" value="2"/>
</dbReference>
<dbReference type="AlphaFoldDB" id="A0A1D2A8D1"/>
<accession>A0A1D2A8D1</accession>